<keyword evidence="2" id="KW-1185">Reference proteome</keyword>
<evidence type="ECO:0000313" key="2">
    <source>
        <dbReference type="Proteomes" id="UP001153331"/>
    </source>
</evidence>
<organism evidence="1 2">
    <name type="scientific">Boeremia exigua</name>
    <dbReference type="NCBI Taxonomy" id="749465"/>
    <lineage>
        <taxon>Eukaryota</taxon>
        <taxon>Fungi</taxon>
        <taxon>Dikarya</taxon>
        <taxon>Ascomycota</taxon>
        <taxon>Pezizomycotina</taxon>
        <taxon>Dothideomycetes</taxon>
        <taxon>Pleosporomycetidae</taxon>
        <taxon>Pleosporales</taxon>
        <taxon>Pleosporineae</taxon>
        <taxon>Didymellaceae</taxon>
        <taxon>Boeremia</taxon>
    </lineage>
</organism>
<evidence type="ECO:0000313" key="1">
    <source>
        <dbReference type="EMBL" id="KAJ8108154.1"/>
    </source>
</evidence>
<gene>
    <name evidence="1" type="ORF">OPT61_g8369</name>
</gene>
<comment type="caution">
    <text evidence="1">The sequence shown here is derived from an EMBL/GenBank/DDBJ whole genome shotgun (WGS) entry which is preliminary data.</text>
</comment>
<accession>A0ACC2HYH6</accession>
<proteinExistence type="predicted"/>
<reference evidence="1" key="1">
    <citation type="submission" date="2022-11" db="EMBL/GenBank/DDBJ databases">
        <title>Genome Sequence of Boeremia exigua.</title>
        <authorList>
            <person name="Buettner E."/>
        </authorList>
    </citation>
    <scope>NUCLEOTIDE SEQUENCE</scope>
    <source>
        <strain evidence="1">CU02</strain>
    </source>
</reference>
<dbReference type="EMBL" id="JAPHNI010000794">
    <property type="protein sequence ID" value="KAJ8108154.1"/>
    <property type="molecule type" value="Genomic_DNA"/>
</dbReference>
<sequence>MASRQLALNFQRSLRSRAAINSVKAAKASPLTRGLATPVSYGSKTESTTLSNGFTIATEHSPWAQTSTVGVWIDAGSRAETDKTNGTAHFLEHLAFKGTEKRTQQQLELEIENMGGHLNAYTSRENTVYYAKAFNNDVPAAVDILSDILQNSKLEASAIERERDVILREQEEVDKQLEEVVFDHLHATAFQGQPLGRTILGPKENIETIQRADLENYIKTNYTADRMVLVGAGGIPHQQLVELAEKHFANLPAEPQDYSNKVVAEKQKQRPEFIGSEVRLRDDTMGSANIAIAVEGVSWSDPDYFTALVTQAIVGNWDRSMGNSAYLGSKLSSFVSQHNLANSFMSFSTSYSDTGLWGIYLTTNNVTQIDDLVHFTLREWSRLSMNVSPAEVERAKSQLKASLLLALDGTTAVAEDIGRQIITTGRRLSPEEVERVVGRITEKDVMAFAQKKLWDRDIAVSAVGQIEGLLDYNRIRGDMSRMLSTTMATDWISAQQLRDNINLIQDLLLQNGPDYPDRLFYEQMLGEQYEELNIVESRQATSNRQPDNFVNLDPPYLAQPVSPASSSGASRKRSLGYNAAYPDSKRPSLNPSPITPNTPISVNSEPADYHPAYASSSRPQTLAVGPERNPAHGFQGLSRQQNLPYGMSRPAQPNVIDLTESNPPTPDPFPELSNAFLPGVPLPIDAFTQEFMPEQDLAQFLLNPTPAGTSYAFQQPLPPQQDVMDTPYGAYEVPEVPLYVGNADKPWAPSDNEDEYGAALTVDEAQAVENLLGNVAAHDAEDAPERRHQTPKIMCSELKEYQKIGLTWLIKMETGTNKGGILADGMGLGKTVQAISLICARPSDDPRRKTTLIIAPVALMRQWEKEIARHVDARHQLKVYIYHGAGKNADFAKLRQYDVVLTTFGILTSEWKQKETRKESARHLEEQRTGVQRKPKDKLALLGHECMWYRIIIDEAQCIKNRQTAGSKAAHQLMATHRVVMTGTPMMNAIDELYPLIRFLGIPPYNDWSRFNQEFSKPLRSTQPETRKRAMQRVQVLLKSLMLRRQKDSIVDGEIVCKLPQKHLSKEPVEFSDAELDIYRALETKSQVQLNKYLEKGTLSANYANVLVLLLRLRQACCHPHLIKDLSQPATENIAEDDLLSRAKALHEEVVQRLQATDDFECPVCFDVDLNPTIIVPCGHTVCGECVQKLVDPNRGIRDGHENAGTPRCPHCRGELKASMITDYKHFCRVHAPERLEPADRSASEELAHEDSDSENEDEDEDEEGDDVNKNGDLADFVVPDEAESECEAEASDSAEDDEASAAGPSAKSKKKKRSKGKGKAKAKPRVTLAQLKKDSLRSKAAKQKYLRRLRKNWVSSAKIEKTMELVSDIAAKDPTEKILIFSQFTSLLDLLEVPMYERRLKYQRYDGSMSMGDRADAVERFMDSPDEKIMLLSLKAGNAGLNLAKASQVIILDPFWNPYVEEQAIDRAHRMPQRREVTVHRVLVPETVEDRICEIQDKKREMIDTALDEKSSKGLTRLDARELRYIFGMGR</sequence>
<dbReference type="Proteomes" id="UP001153331">
    <property type="component" value="Unassembled WGS sequence"/>
</dbReference>
<name>A0ACC2HYH6_9PLEO</name>
<protein>
    <submittedName>
        <fullName evidence="1">Uncharacterized protein</fullName>
    </submittedName>
</protein>